<evidence type="ECO:0000256" key="7">
    <source>
        <dbReference type="RuleBase" id="RU003835"/>
    </source>
</evidence>
<keyword evidence="3 6" id="KW-0547">Nucleotide-binding</keyword>
<dbReference type="InterPro" id="IPR004372">
    <property type="entry name" value="Ac/propionate_kinase"/>
</dbReference>
<feature type="binding site" evidence="6">
    <location>
        <begin position="334"/>
        <end position="338"/>
    </location>
    <ligand>
        <name>ATP</name>
        <dbReference type="ChEBI" id="CHEBI:30616"/>
    </ligand>
</feature>
<feature type="binding site" evidence="6">
    <location>
        <position position="95"/>
    </location>
    <ligand>
        <name>substrate</name>
    </ligand>
</feature>
<evidence type="ECO:0000256" key="3">
    <source>
        <dbReference type="ARBA" id="ARBA00022741"/>
    </source>
</evidence>
<dbReference type="PRINTS" id="PR00471">
    <property type="entry name" value="ACETATEKNASE"/>
</dbReference>
<comment type="similarity">
    <text evidence="1 6 7">Belongs to the acetokinase family.</text>
</comment>
<comment type="subunit">
    <text evidence="6">Homodimer.</text>
</comment>
<keyword evidence="6" id="KW-0963">Cytoplasm</keyword>
<dbReference type="GO" id="GO:0016301">
    <property type="term" value="F:kinase activity"/>
    <property type="evidence" value="ECO:0007669"/>
    <property type="project" value="UniProtKB-KW"/>
</dbReference>
<dbReference type="PROSITE" id="PS01075">
    <property type="entry name" value="ACETATE_KINASE_1"/>
    <property type="match status" value="1"/>
</dbReference>
<proteinExistence type="inferred from homology"/>
<evidence type="ECO:0000256" key="5">
    <source>
        <dbReference type="ARBA" id="ARBA00022840"/>
    </source>
</evidence>
<dbReference type="PIRSF" id="PIRSF000722">
    <property type="entry name" value="Acetate_prop_kin"/>
    <property type="match status" value="1"/>
</dbReference>
<dbReference type="InterPro" id="IPR023865">
    <property type="entry name" value="Aliphatic_acid_kinase_CS"/>
</dbReference>
<dbReference type="Proteomes" id="UP001194469">
    <property type="component" value="Unassembled WGS sequence"/>
</dbReference>
<feature type="binding site" evidence="6">
    <location>
        <begin position="286"/>
        <end position="288"/>
    </location>
    <ligand>
        <name>ATP</name>
        <dbReference type="ChEBI" id="CHEBI:30616"/>
    </ligand>
</feature>
<comment type="subcellular location">
    <subcellularLocation>
        <location evidence="6">Cytoplasm</location>
    </subcellularLocation>
</comment>
<dbReference type="PANTHER" id="PTHR21060:SF15">
    <property type="entry name" value="ACETATE KINASE-RELATED"/>
    <property type="match status" value="1"/>
</dbReference>
<evidence type="ECO:0000256" key="2">
    <source>
        <dbReference type="ARBA" id="ARBA00022679"/>
    </source>
</evidence>
<feature type="binding site" evidence="6">
    <location>
        <position position="388"/>
    </location>
    <ligand>
        <name>Mg(2+)</name>
        <dbReference type="ChEBI" id="CHEBI:18420"/>
    </ligand>
</feature>
<dbReference type="EC" id="2.7.2.1" evidence="6"/>
<feature type="binding site" evidence="6">
    <location>
        <position position="7"/>
    </location>
    <ligand>
        <name>Mg(2+)</name>
        <dbReference type="ChEBI" id="CHEBI:18420"/>
    </ligand>
</feature>
<feature type="site" description="Transition state stabilizer" evidence="6">
    <location>
        <position position="184"/>
    </location>
</feature>
<dbReference type="EMBL" id="VRYY01000122">
    <property type="protein sequence ID" value="MBG3876526.1"/>
    <property type="molecule type" value="Genomic_DNA"/>
</dbReference>
<keyword evidence="6" id="KW-0479">Metal-binding</keyword>
<keyword evidence="9" id="KW-1185">Reference proteome</keyword>
<feature type="site" description="Transition state stabilizer" evidence="6">
    <location>
        <position position="245"/>
    </location>
</feature>
<protein>
    <recommendedName>
        <fullName evidence="6">Acetate kinase</fullName>
        <ecNumber evidence="6">2.7.2.1</ecNumber>
    </recommendedName>
    <alternativeName>
        <fullName evidence="6">Acetokinase</fullName>
    </alternativeName>
</protein>
<feature type="binding site" evidence="6">
    <location>
        <begin position="212"/>
        <end position="216"/>
    </location>
    <ligand>
        <name>ATP</name>
        <dbReference type="ChEBI" id="CHEBI:30616"/>
    </ligand>
</feature>
<evidence type="ECO:0000256" key="6">
    <source>
        <dbReference type="HAMAP-Rule" id="MF_00020"/>
    </source>
</evidence>
<comment type="catalytic activity">
    <reaction evidence="6">
        <text>acetate + ATP = acetyl phosphate + ADP</text>
        <dbReference type="Rhea" id="RHEA:11352"/>
        <dbReference type="ChEBI" id="CHEBI:22191"/>
        <dbReference type="ChEBI" id="CHEBI:30089"/>
        <dbReference type="ChEBI" id="CHEBI:30616"/>
        <dbReference type="ChEBI" id="CHEBI:456216"/>
        <dbReference type="EC" id="2.7.2.1"/>
    </reaction>
</comment>
<dbReference type="PANTHER" id="PTHR21060">
    <property type="entry name" value="ACETATE KINASE"/>
    <property type="match status" value="1"/>
</dbReference>
<feature type="active site" description="Proton donor/acceptor" evidence="6">
    <location>
        <position position="152"/>
    </location>
</feature>
<dbReference type="HAMAP" id="MF_00020">
    <property type="entry name" value="Acetate_kinase"/>
    <property type="match status" value="1"/>
</dbReference>
<dbReference type="SUPFAM" id="SSF53067">
    <property type="entry name" value="Actin-like ATPase domain"/>
    <property type="match status" value="2"/>
</dbReference>
<evidence type="ECO:0000313" key="9">
    <source>
        <dbReference type="Proteomes" id="UP001194469"/>
    </source>
</evidence>
<dbReference type="NCBIfam" id="TIGR00016">
    <property type="entry name" value="ackA"/>
    <property type="match status" value="1"/>
</dbReference>
<dbReference type="Gene3D" id="3.30.420.40">
    <property type="match status" value="2"/>
</dbReference>
<comment type="caution">
    <text evidence="8">The sequence shown here is derived from an EMBL/GenBank/DDBJ whole genome shotgun (WGS) entry which is preliminary data.</text>
</comment>
<dbReference type="Pfam" id="PF00871">
    <property type="entry name" value="Acetate_kinase"/>
    <property type="match status" value="1"/>
</dbReference>
<evidence type="ECO:0000256" key="1">
    <source>
        <dbReference type="ARBA" id="ARBA00008748"/>
    </source>
</evidence>
<comment type="cofactor">
    <cofactor evidence="6">
        <name>Mg(2+)</name>
        <dbReference type="ChEBI" id="CHEBI:18420"/>
    </cofactor>
    <cofactor evidence="6">
        <name>Mn(2+)</name>
        <dbReference type="ChEBI" id="CHEBI:29035"/>
    </cofactor>
    <text evidence="6">Mg(2+). Can also accept Mn(2+).</text>
</comment>
<keyword evidence="2 6" id="KW-0808">Transferase</keyword>
<dbReference type="InterPro" id="IPR000890">
    <property type="entry name" value="Aliphatic_acid_kin_short-chain"/>
</dbReference>
<keyword evidence="5 6" id="KW-0067">ATP-binding</keyword>
<keyword evidence="4 6" id="KW-0418">Kinase</keyword>
<reference evidence="8 9" key="1">
    <citation type="submission" date="2019-08" db="EMBL/GenBank/DDBJ databases">
        <authorList>
            <person name="Luo N."/>
        </authorList>
    </citation>
    <scope>NUCLEOTIDE SEQUENCE [LARGE SCALE GENOMIC DNA]</scope>
    <source>
        <strain evidence="8 9">NCIMB 9442</strain>
    </source>
</reference>
<dbReference type="RefSeq" id="WP_196608662.1">
    <property type="nucleotide sequence ID" value="NZ_VRYY01000122.1"/>
</dbReference>
<dbReference type="PROSITE" id="PS01076">
    <property type="entry name" value="ACETATE_KINASE_2"/>
    <property type="match status" value="1"/>
</dbReference>
<dbReference type="CDD" id="cd24010">
    <property type="entry name" value="ASKHA_NBD_AcK_PK"/>
    <property type="match status" value="1"/>
</dbReference>
<comment type="function">
    <text evidence="6">Catalyzes the formation of acetyl phosphate from acetate and ATP. Can also catalyze the reverse reaction.</text>
</comment>
<gene>
    <name evidence="6" type="primary">ackA</name>
    <name evidence="8" type="ORF">FVW20_05660</name>
</gene>
<accession>A0ABS0J3H4</accession>
<organism evidence="8 9">
    <name type="scientific">Nitratidesulfovibrio oxamicus</name>
    <dbReference type="NCBI Taxonomy" id="32016"/>
    <lineage>
        <taxon>Bacteria</taxon>
        <taxon>Pseudomonadati</taxon>
        <taxon>Thermodesulfobacteriota</taxon>
        <taxon>Desulfovibrionia</taxon>
        <taxon>Desulfovibrionales</taxon>
        <taxon>Desulfovibrionaceae</taxon>
        <taxon>Nitratidesulfovibrio</taxon>
    </lineage>
</organism>
<evidence type="ECO:0000313" key="8">
    <source>
        <dbReference type="EMBL" id="MBG3876526.1"/>
    </source>
</evidence>
<name>A0ABS0J3H4_9BACT</name>
<dbReference type="InterPro" id="IPR043129">
    <property type="entry name" value="ATPase_NBD"/>
</dbReference>
<feature type="binding site" evidence="6">
    <location>
        <position position="14"/>
    </location>
    <ligand>
        <name>ATP</name>
        <dbReference type="ChEBI" id="CHEBI:30616"/>
    </ligand>
</feature>
<evidence type="ECO:0000256" key="4">
    <source>
        <dbReference type="ARBA" id="ARBA00022777"/>
    </source>
</evidence>
<keyword evidence="6" id="KW-0460">Magnesium</keyword>
<sequence>MNVLVINSGSSSIKYQLIDMTTEKALCSGLVERIGEGMGKLTHKIKPDTDAEEKIVLEQAFANHVEGMKKVVDLITDAEKGVIADKGEIYAVGHRVLLGGEEIKQSVKIDEWAKGIIRDYIPLGPLHNPANLAGIEVAEELFPHAPSVGVFDTEFHQTMPKKAYLYPLPYDLYKTLRIRRYGFHGTSHRYITKKTAEFLGKPLDELNIITCHLGNGCSMAAVKNGHCVDTTMGITPLEGLMMGTRCGDIDPALVPFLMEKKGWSGAEIDTVMNKQSGLKGICGMNDMRDIHAAREKGDEMAELAFEMFVYRIRKYIGSFAVVVGKLDAIVFTAGIGENDDLVRAAVCKDMDILGVDIDEAVNAKRSGQARHIGKPGQRVPVLVVPTNEELEIAQTTVAVLNGKN</sequence>
<comment type="pathway">
    <text evidence="6">Metabolic intermediate biosynthesis; acetyl-CoA biosynthesis; acetyl-CoA from acetate: step 1/2.</text>
</comment>